<dbReference type="GO" id="GO:0005634">
    <property type="term" value="C:nucleus"/>
    <property type="evidence" value="ECO:0007669"/>
    <property type="project" value="InterPro"/>
</dbReference>
<dbReference type="SUPFAM" id="SSF47769">
    <property type="entry name" value="SAM/Pointed domain"/>
    <property type="match status" value="1"/>
</dbReference>
<feature type="compositionally biased region" description="Polar residues" evidence="3">
    <location>
        <begin position="665"/>
        <end position="685"/>
    </location>
</feature>
<dbReference type="Proteomes" id="UP000887540">
    <property type="component" value="Unplaced"/>
</dbReference>
<dbReference type="PROSITE" id="PS51079">
    <property type="entry name" value="MBT"/>
    <property type="match status" value="1"/>
</dbReference>
<feature type="region of interest" description="Disordered" evidence="3">
    <location>
        <begin position="661"/>
        <end position="705"/>
    </location>
</feature>
<proteinExistence type="predicted"/>
<dbReference type="WBParaSite" id="ACRNAN_Path_549.g2086.t1">
    <property type="protein sequence ID" value="ACRNAN_Path_549.g2086.t1"/>
    <property type="gene ID" value="ACRNAN_Path_549.g2086"/>
</dbReference>
<dbReference type="Gene3D" id="2.30.30.140">
    <property type="match status" value="3"/>
</dbReference>
<keyword evidence="4" id="KW-1185">Reference proteome</keyword>
<evidence type="ECO:0000256" key="2">
    <source>
        <dbReference type="PROSITE-ProRule" id="PRU00459"/>
    </source>
</evidence>
<dbReference type="PANTHER" id="PTHR12247">
    <property type="entry name" value="POLYCOMB GROUP PROTEIN"/>
    <property type="match status" value="1"/>
</dbReference>
<dbReference type="GO" id="GO:0042393">
    <property type="term" value="F:histone binding"/>
    <property type="evidence" value="ECO:0007669"/>
    <property type="project" value="TreeGrafter"/>
</dbReference>
<feature type="repeat" description="MBT" evidence="2">
    <location>
        <begin position="145"/>
        <end position="261"/>
    </location>
</feature>
<dbReference type="GO" id="GO:0045892">
    <property type="term" value="P:negative regulation of DNA-templated transcription"/>
    <property type="evidence" value="ECO:0007669"/>
    <property type="project" value="TreeGrafter"/>
</dbReference>
<reference evidence="5" key="1">
    <citation type="submission" date="2022-11" db="UniProtKB">
        <authorList>
            <consortium name="WormBaseParasite"/>
        </authorList>
    </citation>
    <scope>IDENTIFICATION</scope>
</reference>
<name>A0A914C855_9BILA</name>
<dbReference type="Gene3D" id="1.10.150.50">
    <property type="entry name" value="Transcription Factor, Ets-1"/>
    <property type="match status" value="1"/>
</dbReference>
<dbReference type="AlphaFoldDB" id="A0A914C855"/>
<accession>A0A914C855</accession>
<protein>
    <submittedName>
        <fullName evidence="5">SAM domain-containing protein</fullName>
    </submittedName>
</protein>
<dbReference type="SUPFAM" id="SSF63748">
    <property type="entry name" value="Tudor/PWWP/MBT"/>
    <property type="match status" value="2"/>
</dbReference>
<dbReference type="PANTHER" id="PTHR12247:SF132">
    <property type="entry name" value="POLYCOMB PROTEIN SCM"/>
    <property type="match status" value="1"/>
</dbReference>
<dbReference type="InterPro" id="IPR050548">
    <property type="entry name" value="PcG_chromatin_remod_factors"/>
</dbReference>
<dbReference type="SMART" id="SM00561">
    <property type="entry name" value="MBT"/>
    <property type="match status" value="1"/>
</dbReference>
<dbReference type="GO" id="GO:0003682">
    <property type="term" value="F:chromatin binding"/>
    <property type="evidence" value="ECO:0007669"/>
    <property type="project" value="TreeGrafter"/>
</dbReference>
<keyword evidence="1" id="KW-0677">Repeat</keyword>
<organism evidence="4 5">
    <name type="scientific">Acrobeloides nanus</name>
    <dbReference type="NCBI Taxonomy" id="290746"/>
    <lineage>
        <taxon>Eukaryota</taxon>
        <taxon>Metazoa</taxon>
        <taxon>Ecdysozoa</taxon>
        <taxon>Nematoda</taxon>
        <taxon>Chromadorea</taxon>
        <taxon>Rhabditida</taxon>
        <taxon>Tylenchina</taxon>
        <taxon>Cephalobomorpha</taxon>
        <taxon>Cephaloboidea</taxon>
        <taxon>Cephalobidae</taxon>
        <taxon>Acrobeloides</taxon>
    </lineage>
</organism>
<evidence type="ECO:0000256" key="3">
    <source>
        <dbReference type="SAM" id="MobiDB-lite"/>
    </source>
</evidence>
<dbReference type="Pfam" id="PF02820">
    <property type="entry name" value="MBT"/>
    <property type="match status" value="1"/>
</dbReference>
<evidence type="ECO:0000256" key="1">
    <source>
        <dbReference type="ARBA" id="ARBA00022737"/>
    </source>
</evidence>
<feature type="compositionally biased region" description="Polar residues" evidence="3">
    <location>
        <begin position="692"/>
        <end position="705"/>
    </location>
</feature>
<evidence type="ECO:0000313" key="5">
    <source>
        <dbReference type="WBParaSite" id="ACRNAN_Path_549.g2086.t1"/>
    </source>
</evidence>
<sequence>MPLAERLYPPGMVVNLKINDGAIKRVKIEVVCEYMALVEFEEEDGKTEWVPVKNLGQPKFNCEGLEWMWEQSDVNKLFENDKSQIFQKIGDFIQIGQIFELQDKNNPVIVNVVRIVENFNGLVKIETVEGRTSYVHITSELCHRLGWSANNFEHVEPCLHDNKFLDENCIPLPAWIFESNVLKEHKFEVGMLLEVLDPKTRMIFYPGFISKVINKFHFAVKIVEDITIDKNSMMEIICNRSSPEIYPAYWCQKQSLRFTAPKGMLESDFSFTALRQKLSLRHTCAPDSFFDIVRVSKRVEKMRYVEFWDETSELLVPVYVVLISLIRLLHIVHQYFMKGRKGFLVKFGYEAISGCLPFMKNYRRVRVNVECCEQLSEFGGWLRSILTQVDACPNLLSFDKRENCSAACSMMALEPYMKQNGHINMAHLSTIPSKQLPKKLPNTSISGVRARRGRTAGAPLKLRIVQPPKQNEQIYIDDEASRDSIITTSSTDSDSLDSSDLSEDFRNRNTKVWPSFKPIEADHEINESGISLLEKHLPERSSQKISYLSYENNTPTGKIRAVPPRPLRKWCSVAAPVRAPASNGGIVVTRANGGLGPRIRAPAVSLYSFVTNGNRFVGRAPHSSSYEHPRMPTMRRVHSSEQLRTSTPPILEPQSTRLNMLRHPTNGSHPPTNDFKQAELSTPTNETKRRSPLQTTPSVSPNHPLITSNPYKWSAAELAEWIRQTESVGIADKLLEEDVDGEALMLLSFEDCRKHLDLKLGPAIKLSALIEELKKHASKFGITS</sequence>
<dbReference type="InterPro" id="IPR004092">
    <property type="entry name" value="Mbt"/>
</dbReference>
<dbReference type="InterPro" id="IPR013761">
    <property type="entry name" value="SAM/pointed_sf"/>
</dbReference>
<evidence type="ECO:0000313" key="4">
    <source>
        <dbReference type="Proteomes" id="UP000887540"/>
    </source>
</evidence>